<proteinExistence type="predicted"/>
<evidence type="ECO:0000313" key="9">
    <source>
        <dbReference type="Proteomes" id="UP001237642"/>
    </source>
</evidence>
<name>A0AAD8LVE1_9APIA</name>
<sequence>MYIYRNIRLNHTKFRFYTSVAGIEPAEEEGCGGSLAARRWRPEPGGSGCGDRGGGWQRRTERKTRHRGGGRVHWPESTEKRRRVATGAQPRRREEEQRGVDARGKENQGGSIGNLSNLHYLSLRSNDFRGLIPKFIGSLNSLRYLDLSDNSFEGPIPHELGNLSQLRSLKVVDFSFNNLTGSLPHFTLLSSLTELVVKFNQLDGYLPTVFEKHSALQILDLSNNHLKGSVPDFTGLSSLESLDLHNNEFFWESS</sequence>
<organism evidence="8 9">
    <name type="scientific">Heracleum sosnowskyi</name>
    <dbReference type="NCBI Taxonomy" id="360622"/>
    <lineage>
        <taxon>Eukaryota</taxon>
        <taxon>Viridiplantae</taxon>
        <taxon>Streptophyta</taxon>
        <taxon>Embryophyta</taxon>
        <taxon>Tracheophyta</taxon>
        <taxon>Spermatophyta</taxon>
        <taxon>Magnoliopsida</taxon>
        <taxon>eudicotyledons</taxon>
        <taxon>Gunneridae</taxon>
        <taxon>Pentapetalae</taxon>
        <taxon>asterids</taxon>
        <taxon>campanulids</taxon>
        <taxon>Apiales</taxon>
        <taxon>Apiaceae</taxon>
        <taxon>Apioideae</taxon>
        <taxon>apioid superclade</taxon>
        <taxon>Tordylieae</taxon>
        <taxon>Tordyliinae</taxon>
        <taxon>Heracleum</taxon>
    </lineage>
</organism>
<dbReference type="InterPro" id="IPR052595">
    <property type="entry name" value="LRRC69/RLP"/>
</dbReference>
<dbReference type="InterPro" id="IPR032675">
    <property type="entry name" value="LRR_dom_sf"/>
</dbReference>
<evidence type="ECO:0000256" key="7">
    <source>
        <dbReference type="SAM" id="MobiDB-lite"/>
    </source>
</evidence>
<dbReference type="Pfam" id="PF13855">
    <property type="entry name" value="LRR_8"/>
    <property type="match status" value="1"/>
</dbReference>
<dbReference type="SUPFAM" id="SSF52058">
    <property type="entry name" value="L domain-like"/>
    <property type="match status" value="1"/>
</dbReference>
<comment type="caution">
    <text evidence="8">The sequence shown here is derived from an EMBL/GenBank/DDBJ whole genome shotgun (WGS) entry which is preliminary data.</text>
</comment>
<dbReference type="EMBL" id="JAUIZM010000021">
    <property type="protein sequence ID" value="KAK1351960.1"/>
    <property type="molecule type" value="Genomic_DNA"/>
</dbReference>
<keyword evidence="9" id="KW-1185">Reference proteome</keyword>
<gene>
    <name evidence="8" type="ORF">POM88_053841</name>
</gene>
<dbReference type="PANTHER" id="PTHR48057:SF29">
    <property type="entry name" value="OS02G0609900 PROTEIN"/>
    <property type="match status" value="1"/>
</dbReference>
<dbReference type="Gene3D" id="3.80.10.10">
    <property type="entry name" value="Ribonuclease Inhibitor"/>
    <property type="match status" value="2"/>
</dbReference>
<feature type="compositionally biased region" description="Basic and acidic residues" evidence="7">
    <location>
        <begin position="91"/>
        <end position="106"/>
    </location>
</feature>
<accession>A0AAD8LVE1</accession>
<evidence type="ECO:0000313" key="8">
    <source>
        <dbReference type="EMBL" id="KAK1351960.1"/>
    </source>
</evidence>
<feature type="compositionally biased region" description="Gly residues" evidence="7">
    <location>
        <begin position="45"/>
        <end position="56"/>
    </location>
</feature>
<keyword evidence="5" id="KW-0472">Membrane</keyword>
<protein>
    <recommendedName>
        <fullName evidence="10">Chaoptin</fullName>
    </recommendedName>
</protein>
<dbReference type="InterPro" id="IPR001611">
    <property type="entry name" value="Leu-rich_rpt"/>
</dbReference>
<keyword evidence="2" id="KW-0433">Leucine-rich repeat</keyword>
<feature type="compositionally biased region" description="Basic residues" evidence="7">
    <location>
        <begin position="60"/>
        <end position="70"/>
    </location>
</feature>
<evidence type="ECO:0000256" key="4">
    <source>
        <dbReference type="ARBA" id="ARBA00022737"/>
    </source>
</evidence>
<keyword evidence="4" id="KW-0677">Repeat</keyword>
<feature type="region of interest" description="Disordered" evidence="7">
    <location>
        <begin position="35"/>
        <end position="111"/>
    </location>
</feature>
<dbReference type="FunFam" id="3.80.10.10:FF:000041">
    <property type="entry name" value="LRR receptor-like serine/threonine-protein kinase ERECTA"/>
    <property type="match status" value="1"/>
</dbReference>
<reference evidence="8" key="2">
    <citation type="submission" date="2023-05" db="EMBL/GenBank/DDBJ databases">
        <authorList>
            <person name="Schelkunov M.I."/>
        </authorList>
    </citation>
    <scope>NUCLEOTIDE SEQUENCE</scope>
    <source>
        <strain evidence="8">Hsosn_3</strain>
        <tissue evidence="8">Leaf</tissue>
    </source>
</reference>
<keyword evidence="3" id="KW-0732">Signal</keyword>
<dbReference type="PROSITE" id="PS51450">
    <property type="entry name" value="LRR"/>
    <property type="match status" value="1"/>
</dbReference>
<dbReference type="GO" id="GO:0016020">
    <property type="term" value="C:membrane"/>
    <property type="evidence" value="ECO:0007669"/>
    <property type="project" value="UniProtKB-SubCell"/>
</dbReference>
<evidence type="ECO:0000256" key="3">
    <source>
        <dbReference type="ARBA" id="ARBA00022729"/>
    </source>
</evidence>
<dbReference type="Proteomes" id="UP001237642">
    <property type="component" value="Unassembled WGS sequence"/>
</dbReference>
<dbReference type="AlphaFoldDB" id="A0AAD8LVE1"/>
<dbReference type="PRINTS" id="PR00019">
    <property type="entry name" value="LEURICHRPT"/>
</dbReference>
<keyword evidence="6" id="KW-0325">Glycoprotein</keyword>
<evidence type="ECO:0008006" key="10">
    <source>
        <dbReference type="Google" id="ProtNLM"/>
    </source>
</evidence>
<evidence type="ECO:0000256" key="1">
    <source>
        <dbReference type="ARBA" id="ARBA00004370"/>
    </source>
</evidence>
<evidence type="ECO:0000256" key="2">
    <source>
        <dbReference type="ARBA" id="ARBA00022614"/>
    </source>
</evidence>
<dbReference type="Pfam" id="PF00560">
    <property type="entry name" value="LRR_1"/>
    <property type="match status" value="3"/>
</dbReference>
<evidence type="ECO:0000256" key="6">
    <source>
        <dbReference type="ARBA" id="ARBA00023180"/>
    </source>
</evidence>
<evidence type="ECO:0000256" key="5">
    <source>
        <dbReference type="ARBA" id="ARBA00023136"/>
    </source>
</evidence>
<dbReference type="PANTHER" id="PTHR48057">
    <property type="entry name" value="LEUCINE-RICH REPEAT SERINE/THREONINE-PROTEIN KINASE 1"/>
    <property type="match status" value="1"/>
</dbReference>
<comment type="subcellular location">
    <subcellularLocation>
        <location evidence="1">Membrane</location>
    </subcellularLocation>
</comment>
<reference evidence="8" key="1">
    <citation type="submission" date="2023-02" db="EMBL/GenBank/DDBJ databases">
        <title>Genome of toxic invasive species Heracleum sosnowskyi carries increased number of genes despite the absence of recent whole-genome duplications.</title>
        <authorList>
            <person name="Schelkunov M."/>
            <person name="Shtratnikova V."/>
            <person name="Makarenko M."/>
            <person name="Klepikova A."/>
            <person name="Omelchenko D."/>
            <person name="Novikova G."/>
            <person name="Obukhova E."/>
            <person name="Bogdanov V."/>
            <person name="Penin A."/>
            <person name="Logacheva M."/>
        </authorList>
    </citation>
    <scope>NUCLEOTIDE SEQUENCE</scope>
    <source>
        <strain evidence="8">Hsosn_3</strain>
        <tissue evidence="8">Leaf</tissue>
    </source>
</reference>